<dbReference type="Pfam" id="PF09229">
    <property type="entry name" value="Aha1_N"/>
    <property type="match status" value="2"/>
</dbReference>
<dbReference type="InterPro" id="IPR015310">
    <property type="entry name" value="AHSA1-like_N"/>
</dbReference>
<dbReference type="Gene3D" id="3.15.10.20">
    <property type="entry name" value="Activator of Hsp90 ATPase Aha1, N-terminal domain"/>
    <property type="match status" value="1"/>
</dbReference>
<gene>
    <name evidence="4" type="ORF">C2E21_0641</name>
</gene>
<dbReference type="GO" id="GO:0051087">
    <property type="term" value="F:protein-folding chaperone binding"/>
    <property type="evidence" value="ECO:0007669"/>
    <property type="project" value="InterPro"/>
</dbReference>
<accession>A0A2P6U442</accession>
<name>A0A2P6U442_CHLSO</name>
<protein>
    <submittedName>
        <fullName evidence="4">Activator of 90 kDa heat shock ATPase-like protein 2 isoform X2</fullName>
    </submittedName>
</protein>
<dbReference type="SUPFAM" id="SSF103111">
    <property type="entry name" value="Activator of Hsp90 ATPase, Aha1"/>
    <property type="match status" value="1"/>
</dbReference>
<comment type="similarity">
    <text evidence="1">Belongs to the AHA1 family.</text>
</comment>
<organism evidence="4 5">
    <name type="scientific">Chlorella sorokiniana</name>
    <name type="common">Freshwater green alga</name>
    <dbReference type="NCBI Taxonomy" id="3076"/>
    <lineage>
        <taxon>Eukaryota</taxon>
        <taxon>Viridiplantae</taxon>
        <taxon>Chlorophyta</taxon>
        <taxon>core chlorophytes</taxon>
        <taxon>Trebouxiophyceae</taxon>
        <taxon>Chlorellales</taxon>
        <taxon>Chlorellaceae</taxon>
        <taxon>Chlorella clade</taxon>
        <taxon>Chlorella</taxon>
    </lineage>
</organism>
<dbReference type="PANTHER" id="PTHR13009:SF22">
    <property type="entry name" value="LD43819P"/>
    <property type="match status" value="1"/>
</dbReference>
<dbReference type="PANTHER" id="PTHR13009">
    <property type="entry name" value="HEAT SHOCK PROTEIN 90 HSP90 CO-CHAPERONE AHA-1"/>
    <property type="match status" value="1"/>
</dbReference>
<dbReference type="SMART" id="SM01000">
    <property type="entry name" value="Aha1_N"/>
    <property type="match status" value="1"/>
</dbReference>
<feature type="region of interest" description="Disordered" evidence="2">
    <location>
        <begin position="145"/>
        <end position="166"/>
    </location>
</feature>
<keyword evidence="5" id="KW-1185">Reference proteome</keyword>
<evidence type="ECO:0000313" key="5">
    <source>
        <dbReference type="Proteomes" id="UP000239899"/>
    </source>
</evidence>
<dbReference type="AlphaFoldDB" id="A0A2P6U442"/>
<feature type="domain" description="Activator of Hsp90 ATPase AHSA1-like N-terminal" evidence="3">
    <location>
        <begin position="29"/>
        <end position="231"/>
    </location>
</feature>
<evidence type="ECO:0000256" key="1">
    <source>
        <dbReference type="ARBA" id="ARBA00006817"/>
    </source>
</evidence>
<sequence>MAKWGEGDPRWLVEHRDDGRNVNGWHWSETNKMEWTKQRLGELLPGAEARSAAASEAAPDGWVARVKRVKSVTGEAMLTTRKGNKRFGFYDLNISLEWEAMPVASGTAAAPAAAAGAPADAAAAADALAGASLECTAAAAEGAAQPASGGEAGAGEAAPAENSKEAAAVVSGTMDVKEFGSGGDHDDVEITVTVSAGGSAAEQAALRRHAETTLWPAVLRQLEQYVKELNAS</sequence>
<comment type="caution">
    <text evidence="4">The sequence shown here is derived from an EMBL/GenBank/DDBJ whole genome shotgun (WGS) entry which is preliminary data.</text>
</comment>
<dbReference type="InterPro" id="IPR036338">
    <property type="entry name" value="Aha1"/>
</dbReference>
<evidence type="ECO:0000256" key="2">
    <source>
        <dbReference type="SAM" id="MobiDB-lite"/>
    </source>
</evidence>
<dbReference type="EMBL" id="LHPG02000001">
    <property type="protein sequence ID" value="PRW61075.1"/>
    <property type="molecule type" value="Genomic_DNA"/>
</dbReference>
<dbReference type="GO" id="GO:0001671">
    <property type="term" value="F:ATPase activator activity"/>
    <property type="evidence" value="ECO:0007669"/>
    <property type="project" value="InterPro"/>
</dbReference>
<dbReference type="GO" id="GO:0005829">
    <property type="term" value="C:cytosol"/>
    <property type="evidence" value="ECO:0007669"/>
    <property type="project" value="TreeGrafter"/>
</dbReference>
<evidence type="ECO:0000259" key="3">
    <source>
        <dbReference type="SMART" id="SM01000"/>
    </source>
</evidence>
<proteinExistence type="inferred from homology"/>
<reference evidence="4 5" key="1">
    <citation type="journal article" date="2018" name="Plant J.">
        <title>Genome sequences of Chlorella sorokiniana UTEX 1602 and Micractinium conductrix SAG 241.80: implications to maltose excretion by a green alga.</title>
        <authorList>
            <person name="Arriola M.B."/>
            <person name="Velmurugan N."/>
            <person name="Zhang Y."/>
            <person name="Plunkett M.H."/>
            <person name="Hondzo H."/>
            <person name="Barney B.M."/>
        </authorList>
    </citation>
    <scope>NUCLEOTIDE SEQUENCE [LARGE SCALE GENOMIC DNA]</scope>
    <source>
        <strain evidence="5">UTEX 1602</strain>
    </source>
</reference>
<dbReference type="OrthoDB" id="567237at2759"/>
<dbReference type="GO" id="GO:0006457">
    <property type="term" value="P:protein folding"/>
    <property type="evidence" value="ECO:0007669"/>
    <property type="project" value="TreeGrafter"/>
</dbReference>
<evidence type="ECO:0000313" key="4">
    <source>
        <dbReference type="EMBL" id="PRW61075.1"/>
    </source>
</evidence>
<dbReference type="STRING" id="3076.A0A2P6U442"/>
<dbReference type="Proteomes" id="UP000239899">
    <property type="component" value="Unassembled WGS sequence"/>
</dbReference>